<keyword evidence="3" id="KW-1185">Reference proteome</keyword>
<gene>
    <name evidence="2" type="ORF">DSCA_27470</name>
</gene>
<sequence>MGKGDKRLLALAIALISLAMVWFAQFSQAQQNAIYTDSIVQILDATKTAHGEPMALKIPPPSARRIYGLGG</sequence>
<proteinExistence type="predicted"/>
<name>A0A5K7YVX5_9BACT</name>
<organism evidence="2 3">
    <name type="scientific">Desulfosarcina alkanivorans</name>
    <dbReference type="NCBI Taxonomy" id="571177"/>
    <lineage>
        <taxon>Bacteria</taxon>
        <taxon>Pseudomonadati</taxon>
        <taxon>Thermodesulfobacteriota</taxon>
        <taxon>Desulfobacteria</taxon>
        <taxon>Desulfobacterales</taxon>
        <taxon>Desulfosarcinaceae</taxon>
        <taxon>Desulfosarcina</taxon>
    </lineage>
</organism>
<reference evidence="2 3" key="1">
    <citation type="submission" date="2019-11" db="EMBL/GenBank/DDBJ databases">
        <title>Comparative genomics of hydrocarbon-degrading Desulfosarcina strains.</title>
        <authorList>
            <person name="Watanabe M."/>
            <person name="Kojima H."/>
            <person name="Fukui M."/>
        </authorList>
    </citation>
    <scope>NUCLEOTIDE SEQUENCE [LARGE SCALE GENOMIC DNA]</scope>
    <source>
        <strain evidence="2 3">PL12</strain>
    </source>
</reference>
<evidence type="ECO:0000313" key="3">
    <source>
        <dbReference type="Proteomes" id="UP000427906"/>
    </source>
</evidence>
<dbReference type="EMBL" id="AP021874">
    <property type="protein sequence ID" value="BBO68817.1"/>
    <property type="molecule type" value="Genomic_DNA"/>
</dbReference>
<dbReference type="KEGG" id="dalk:DSCA_27470"/>
<evidence type="ECO:0000313" key="2">
    <source>
        <dbReference type="EMBL" id="BBO68817.1"/>
    </source>
</evidence>
<dbReference type="Proteomes" id="UP000427906">
    <property type="component" value="Chromosome"/>
</dbReference>
<accession>A0A5K7YVX5</accession>
<dbReference type="RefSeq" id="WP_155316930.1">
    <property type="nucleotide sequence ID" value="NZ_AP021874.1"/>
</dbReference>
<evidence type="ECO:0000256" key="1">
    <source>
        <dbReference type="SAM" id="SignalP"/>
    </source>
</evidence>
<protein>
    <submittedName>
        <fullName evidence="2">Uncharacterized protein</fullName>
    </submittedName>
</protein>
<feature type="chain" id="PRO_5024389448" evidence="1">
    <location>
        <begin position="30"/>
        <end position="71"/>
    </location>
</feature>
<feature type="signal peptide" evidence="1">
    <location>
        <begin position="1"/>
        <end position="29"/>
    </location>
</feature>
<keyword evidence="1" id="KW-0732">Signal</keyword>
<dbReference type="AlphaFoldDB" id="A0A5K7YVX5"/>